<dbReference type="CDD" id="cd07920">
    <property type="entry name" value="Pumilio"/>
    <property type="match status" value="1"/>
</dbReference>
<dbReference type="Gene3D" id="1.25.10.10">
    <property type="entry name" value="Leucine-rich Repeat Variant"/>
    <property type="match status" value="1"/>
</dbReference>
<evidence type="ECO:0000259" key="9">
    <source>
        <dbReference type="PROSITE" id="PS50303"/>
    </source>
</evidence>
<feature type="region of interest" description="Disordered" evidence="8">
    <location>
        <begin position="1"/>
        <end position="67"/>
    </location>
</feature>
<dbReference type="GO" id="GO:0003730">
    <property type="term" value="F:mRNA 3'-UTR binding"/>
    <property type="evidence" value="ECO:0007669"/>
    <property type="project" value="TreeGrafter"/>
</dbReference>
<feature type="repeat" description="Pumilio" evidence="7">
    <location>
        <begin position="615"/>
        <end position="657"/>
    </location>
</feature>
<name>A0A1X0RY68_RHIZD</name>
<evidence type="ECO:0000256" key="8">
    <source>
        <dbReference type="SAM" id="MobiDB-lite"/>
    </source>
</evidence>
<feature type="repeat" description="Pumilio" evidence="7">
    <location>
        <begin position="507"/>
        <end position="542"/>
    </location>
</feature>
<feature type="region of interest" description="Disordered" evidence="8">
    <location>
        <begin position="208"/>
        <end position="231"/>
    </location>
</feature>
<dbReference type="InterPro" id="IPR033712">
    <property type="entry name" value="Pumilio_RNA-bd"/>
</dbReference>
<dbReference type="VEuPathDB" id="FungiDB:BCV72DRAFT_235215"/>
<evidence type="ECO:0000256" key="1">
    <source>
        <dbReference type="ARBA" id="ARBA00004496"/>
    </source>
</evidence>
<dbReference type="Proteomes" id="UP000242381">
    <property type="component" value="Unassembled WGS sequence"/>
</dbReference>
<dbReference type="PROSITE" id="PS50302">
    <property type="entry name" value="PUM"/>
    <property type="match status" value="8"/>
</dbReference>
<evidence type="ECO:0000256" key="4">
    <source>
        <dbReference type="ARBA" id="ARBA00022884"/>
    </source>
</evidence>
<dbReference type="AlphaFoldDB" id="A0A1X0RY68"/>
<dbReference type="InterPro" id="IPR016024">
    <property type="entry name" value="ARM-type_fold"/>
</dbReference>
<dbReference type="InterPro" id="IPR011989">
    <property type="entry name" value="ARM-like"/>
</dbReference>
<evidence type="ECO:0000313" key="11">
    <source>
        <dbReference type="Proteomes" id="UP000242381"/>
    </source>
</evidence>
<keyword evidence="2" id="KW-0963">Cytoplasm</keyword>
<dbReference type="PROSITE" id="PS50303">
    <property type="entry name" value="PUM_HD"/>
    <property type="match status" value="1"/>
</dbReference>
<comment type="subcellular location">
    <subcellularLocation>
        <location evidence="1">Cytoplasm</location>
    </subcellularLocation>
</comment>
<dbReference type="EMBL" id="KV921369">
    <property type="protein sequence ID" value="ORE16976.1"/>
    <property type="molecule type" value="Genomic_DNA"/>
</dbReference>
<sequence>MLPSNSMSPKRPTIQQQKPRNQLTSDCKWSTLFHDNSNGNDNTSQELSNDTRDTPSGQGLDHSWIWNNPGEDISQPMDPVKHPMYSNINNSATDLLPPSQPEFHRSSSLFSLHQGLLTSGDGNFFNDVNSNPELATKDTMSRMNAFQLSPSFAHARARSIPPLHRAASFSYDNTNEAYLTNFLTDNSDARSTHPMRQFHPSEGYPAYKPSFGLSNSPLPAASHGKRSESWHEDDTLSLASLKLQDNGPLSSPVSYDPFQLTKEDMGQERKLRLMEMQQKTLLLKHQQQQLLLAQQLLLQQQQQTNARTFNSSNTSSSSSSSSNRQQRNHYPKAAAAQDMAFNMRSPLLEEFRNSKQKKYELRDLAGHIVEFSGDQHGSRFIQQKLETASSDEKEMVFQEVLPNALQLMTDVFGNYVLQKFFEHGNQVHKTILAKQMEGHVLSLSLQMYGCRVVQKALEYVLTEQQAALVKELDGCVLKCIKDQNGNHVIQKAIERVPAQHIQFIIEAFHGQVYQLATHPYGCRVIQRMFEHCTEEQTKSILKELHGFTNALIQDQYGNYVIQHILERGKDQDKTKIMKKISGRILSLSKHKFASNVVEKCFEYGTEVDKQSFIDEITEASPDGLCPLVIMMKDQYANYVVQRMLDVVNDKQRKVLIEKIRPHLSSLKKYTYGKHLIQKVERLVTMQEGNADDTQCH</sequence>
<feature type="repeat" description="Pumilio" evidence="7">
    <location>
        <begin position="399"/>
        <end position="434"/>
    </location>
</feature>
<dbReference type="InterPro" id="IPR033133">
    <property type="entry name" value="PUM-HD"/>
</dbReference>
<keyword evidence="4" id="KW-0694">RNA-binding</keyword>
<proteinExistence type="inferred from homology"/>
<dbReference type="OMA" id="ESWHEDD"/>
<feature type="compositionally biased region" description="Polar residues" evidence="8">
    <location>
        <begin position="1"/>
        <end position="48"/>
    </location>
</feature>
<organism evidence="10 11">
    <name type="scientific">Rhizopus microsporus</name>
    <dbReference type="NCBI Taxonomy" id="58291"/>
    <lineage>
        <taxon>Eukaryota</taxon>
        <taxon>Fungi</taxon>
        <taxon>Fungi incertae sedis</taxon>
        <taxon>Mucoromycota</taxon>
        <taxon>Mucoromycotina</taxon>
        <taxon>Mucoromycetes</taxon>
        <taxon>Mucorales</taxon>
        <taxon>Mucorineae</taxon>
        <taxon>Rhizopodaceae</taxon>
        <taxon>Rhizopus</taxon>
    </lineage>
</organism>
<evidence type="ECO:0000256" key="2">
    <source>
        <dbReference type="ARBA" id="ARBA00022490"/>
    </source>
</evidence>
<comment type="similarity">
    <text evidence="5">Belongs to the PUF3 family.</text>
</comment>
<evidence type="ECO:0000256" key="7">
    <source>
        <dbReference type="PROSITE-ProRule" id="PRU00317"/>
    </source>
</evidence>
<accession>A0A1X0RY68</accession>
<feature type="compositionally biased region" description="Low complexity" evidence="8">
    <location>
        <begin position="310"/>
        <end position="323"/>
    </location>
</feature>
<protein>
    <recommendedName>
        <fullName evidence="6">Pumilio homology domain family member 3</fullName>
    </recommendedName>
</protein>
<feature type="domain" description="PUM-HD" evidence="9">
    <location>
        <begin position="343"/>
        <end position="683"/>
    </location>
</feature>
<dbReference type="InterPro" id="IPR001313">
    <property type="entry name" value="Pumilio_RNA-bd_rpt"/>
</dbReference>
<dbReference type="Pfam" id="PF00806">
    <property type="entry name" value="PUF"/>
    <property type="match status" value="8"/>
</dbReference>
<feature type="repeat" description="Pumilio" evidence="7">
    <location>
        <begin position="579"/>
        <end position="614"/>
    </location>
</feature>
<feature type="repeat" description="Pumilio" evidence="7">
    <location>
        <begin position="363"/>
        <end position="398"/>
    </location>
</feature>
<reference evidence="10 11" key="1">
    <citation type="journal article" date="2016" name="Proc. Natl. Acad. Sci. U.S.A.">
        <title>Lipid metabolic changes in an early divergent fungus govern the establishment of a mutualistic symbiosis with endobacteria.</title>
        <authorList>
            <person name="Lastovetsky O.A."/>
            <person name="Gaspar M.L."/>
            <person name="Mondo S.J."/>
            <person name="LaButti K.M."/>
            <person name="Sandor L."/>
            <person name="Grigoriev I.V."/>
            <person name="Henry S.A."/>
            <person name="Pawlowska T.E."/>
        </authorList>
    </citation>
    <scope>NUCLEOTIDE SEQUENCE [LARGE SCALE GENOMIC DNA]</scope>
    <source>
        <strain evidence="10 11">ATCC 11559</strain>
    </source>
</reference>
<evidence type="ECO:0000256" key="5">
    <source>
        <dbReference type="ARBA" id="ARBA00060736"/>
    </source>
</evidence>
<dbReference type="SUPFAM" id="SSF48371">
    <property type="entry name" value="ARM repeat"/>
    <property type="match status" value="1"/>
</dbReference>
<dbReference type="GO" id="GO:0000288">
    <property type="term" value="P:nuclear-transcribed mRNA catabolic process, deadenylation-dependent decay"/>
    <property type="evidence" value="ECO:0007669"/>
    <property type="project" value="TreeGrafter"/>
</dbReference>
<dbReference type="SMART" id="SM00025">
    <property type="entry name" value="Pumilio"/>
    <property type="match status" value="8"/>
</dbReference>
<evidence type="ECO:0000256" key="3">
    <source>
        <dbReference type="ARBA" id="ARBA00022737"/>
    </source>
</evidence>
<dbReference type="FunFam" id="1.25.10.10:FF:000004">
    <property type="entry name" value="Pumilio homolog 1 isoform 2"/>
    <property type="match status" value="1"/>
</dbReference>
<dbReference type="GO" id="GO:0005737">
    <property type="term" value="C:cytoplasm"/>
    <property type="evidence" value="ECO:0007669"/>
    <property type="project" value="UniProtKB-SubCell"/>
</dbReference>
<feature type="repeat" description="Pumilio" evidence="7">
    <location>
        <begin position="471"/>
        <end position="506"/>
    </location>
</feature>
<evidence type="ECO:0000313" key="10">
    <source>
        <dbReference type="EMBL" id="ORE16976.1"/>
    </source>
</evidence>
<feature type="repeat" description="Pumilio" evidence="7">
    <location>
        <begin position="435"/>
        <end position="470"/>
    </location>
</feature>
<feature type="repeat" description="Pumilio" evidence="7">
    <location>
        <begin position="543"/>
        <end position="578"/>
    </location>
</feature>
<feature type="region of interest" description="Disordered" evidence="8">
    <location>
        <begin position="307"/>
        <end position="336"/>
    </location>
</feature>
<gene>
    <name evidence="10" type="ORF">BCV71DRAFT_250135</name>
</gene>
<dbReference type="PANTHER" id="PTHR12537">
    <property type="entry name" value="RNA BINDING PROTEIN PUMILIO-RELATED"/>
    <property type="match status" value="1"/>
</dbReference>
<evidence type="ECO:0000256" key="6">
    <source>
        <dbReference type="ARBA" id="ARBA00081811"/>
    </source>
</evidence>
<dbReference type="PANTHER" id="PTHR12537:SF12">
    <property type="entry name" value="MATERNAL PROTEIN PUMILIO"/>
    <property type="match status" value="1"/>
</dbReference>
<keyword evidence="3" id="KW-0677">Repeat</keyword>